<dbReference type="Pfam" id="PF00583">
    <property type="entry name" value="Acetyltransf_1"/>
    <property type="match status" value="1"/>
</dbReference>
<dbReference type="PROSITE" id="PS51186">
    <property type="entry name" value="GNAT"/>
    <property type="match status" value="1"/>
</dbReference>
<dbReference type="OrthoDB" id="41532at2759"/>
<gene>
    <name evidence="2" type="ORF">AJ79_02197</name>
</gene>
<dbReference type="InterPro" id="IPR016181">
    <property type="entry name" value="Acyl_CoA_acyltransferase"/>
</dbReference>
<accession>A0A2B7Y2V3</accession>
<dbReference type="SUPFAM" id="SSF55729">
    <property type="entry name" value="Acyl-CoA N-acyltransferases (Nat)"/>
    <property type="match status" value="1"/>
</dbReference>
<dbReference type="AlphaFoldDB" id="A0A2B7Y2V3"/>
<protein>
    <recommendedName>
        <fullName evidence="1">N-acetyltransferase domain-containing protein</fullName>
    </recommendedName>
</protein>
<proteinExistence type="predicted"/>
<feature type="domain" description="N-acetyltransferase" evidence="1">
    <location>
        <begin position="16"/>
        <end position="173"/>
    </location>
</feature>
<name>A0A2B7Y2V3_9EURO</name>
<dbReference type="EMBL" id="PDNB01000022">
    <property type="protein sequence ID" value="PGH15816.1"/>
    <property type="molecule type" value="Genomic_DNA"/>
</dbReference>
<evidence type="ECO:0000313" key="2">
    <source>
        <dbReference type="EMBL" id="PGH15816.1"/>
    </source>
</evidence>
<dbReference type="GO" id="GO:0016747">
    <property type="term" value="F:acyltransferase activity, transferring groups other than amino-acyl groups"/>
    <property type="evidence" value="ECO:0007669"/>
    <property type="project" value="InterPro"/>
</dbReference>
<keyword evidence="3" id="KW-1185">Reference proteome</keyword>
<dbReference type="STRING" id="1447875.A0A2B7Y2V3"/>
<dbReference type="InterPro" id="IPR000182">
    <property type="entry name" value="GNAT_dom"/>
</dbReference>
<evidence type="ECO:0000313" key="3">
    <source>
        <dbReference type="Proteomes" id="UP000223968"/>
    </source>
</evidence>
<dbReference type="Gene3D" id="3.40.630.30">
    <property type="match status" value="1"/>
</dbReference>
<dbReference type="CDD" id="cd04301">
    <property type="entry name" value="NAT_SF"/>
    <property type="match status" value="1"/>
</dbReference>
<comment type="caution">
    <text evidence="2">The sequence shown here is derived from an EMBL/GenBank/DDBJ whole genome shotgun (WGS) entry which is preliminary data.</text>
</comment>
<reference evidence="2 3" key="1">
    <citation type="submission" date="2017-10" db="EMBL/GenBank/DDBJ databases">
        <title>Comparative genomics in systemic dimorphic fungi from Ajellomycetaceae.</title>
        <authorList>
            <person name="Munoz J.F."/>
            <person name="Mcewen J.G."/>
            <person name="Clay O.K."/>
            <person name="Cuomo C.A."/>
        </authorList>
    </citation>
    <scope>NUCLEOTIDE SEQUENCE [LARGE SCALE GENOMIC DNA]</scope>
    <source>
        <strain evidence="2 3">UAMH5409</strain>
    </source>
</reference>
<sequence>MSDTITALDIHDLSTIPQKQAALENLSQINRIERKTFPSSEAFDFSDQNLWRKKPNTRVLYATIATSTSSTAAQKPNIAAYILYVRLKGVALLHKVCVAEPFRKQGIGKKLLAYVIEEKLRRERGCEAVHLWVDEKREAARGLYLGLGFVEVESVEDYYGPGRRGVKMVLKLG</sequence>
<evidence type="ECO:0000259" key="1">
    <source>
        <dbReference type="PROSITE" id="PS51186"/>
    </source>
</evidence>
<dbReference type="PANTHER" id="PTHR47542:SF2">
    <property type="entry name" value="ACYL-COA N-ACYLTRANSFERASES (NAT) SUPERFAMILY PROTEIN"/>
    <property type="match status" value="1"/>
</dbReference>
<organism evidence="2 3">
    <name type="scientific">Helicocarpus griseus UAMH5409</name>
    <dbReference type="NCBI Taxonomy" id="1447875"/>
    <lineage>
        <taxon>Eukaryota</taxon>
        <taxon>Fungi</taxon>
        <taxon>Dikarya</taxon>
        <taxon>Ascomycota</taxon>
        <taxon>Pezizomycotina</taxon>
        <taxon>Eurotiomycetes</taxon>
        <taxon>Eurotiomycetidae</taxon>
        <taxon>Onygenales</taxon>
        <taxon>Ajellomycetaceae</taxon>
        <taxon>Helicocarpus</taxon>
    </lineage>
</organism>
<dbReference type="Proteomes" id="UP000223968">
    <property type="component" value="Unassembled WGS sequence"/>
</dbReference>
<dbReference type="PANTHER" id="PTHR47542">
    <property type="entry name" value="ACYL-COA N-ACYLTRANSFERASES (NAT) SUPERFAMILY PROTEIN"/>
    <property type="match status" value="1"/>
</dbReference>